<dbReference type="Proteomes" id="UP000824469">
    <property type="component" value="Unassembled WGS sequence"/>
</dbReference>
<name>A0AA38GNN1_TAXCH</name>
<dbReference type="PANTHER" id="PTHR10190:SF16">
    <property type="entry name" value="DEVELOPMENTAL PROTEIN EYES ABSENT"/>
    <property type="match status" value="1"/>
</dbReference>
<dbReference type="GO" id="GO:0045739">
    <property type="term" value="P:positive regulation of DNA repair"/>
    <property type="evidence" value="ECO:0007669"/>
    <property type="project" value="TreeGrafter"/>
</dbReference>
<evidence type="ECO:0000256" key="3">
    <source>
        <dbReference type="ARBA" id="ARBA00022723"/>
    </source>
</evidence>
<dbReference type="InterPro" id="IPR038102">
    <property type="entry name" value="EYA_dom_sf"/>
</dbReference>
<feature type="non-terminal residue" evidence="11">
    <location>
        <position position="1"/>
    </location>
</feature>
<evidence type="ECO:0000313" key="11">
    <source>
        <dbReference type="EMBL" id="KAH9325378.1"/>
    </source>
</evidence>
<keyword evidence="12" id="KW-1185">Reference proteome</keyword>
<evidence type="ECO:0000256" key="9">
    <source>
        <dbReference type="PIRSR" id="PIRSR628472-2"/>
    </source>
</evidence>
<evidence type="ECO:0000256" key="4">
    <source>
        <dbReference type="ARBA" id="ARBA00022801"/>
    </source>
</evidence>
<keyword evidence="5 9" id="KW-0460">Magnesium</keyword>
<feature type="compositionally biased region" description="Basic and acidic residues" evidence="10">
    <location>
        <begin position="1"/>
        <end position="20"/>
    </location>
</feature>
<dbReference type="GO" id="GO:0030154">
    <property type="term" value="P:cell differentiation"/>
    <property type="evidence" value="ECO:0007669"/>
    <property type="project" value="TreeGrafter"/>
</dbReference>
<feature type="active site" description="Nucleophile" evidence="8">
    <location>
        <position position="116"/>
    </location>
</feature>
<dbReference type="PANTHER" id="PTHR10190">
    <property type="entry name" value="EYES ABSENT"/>
    <property type="match status" value="1"/>
</dbReference>
<evidence type="ECO:0000256" key="6">
    <source>
        <dbReference type="ARBA" id="ARBA00022912"/>
    </source>
</evidence>
<dbReference type="EMBL" id="JAHRHJ020000002">
    <property type="protein sequence ID" value="KAH9325378.1"/>
    <property type="molecule type" value="Genomic_DNA"/>
</dbReference>
<feature type="active site" description="Proton donor" evidence="8">
    <location>
        <position position="118"/>
    </location>
</feature>
<dbReference type="InterPro" id="IPR006545">
    <property type="entry name" value="EYA_dom"/>
</dbReference>
<gene>
    <name evidence="11" type="ORF">KI387_005556</name>
</gene>
<evidence type="ECO:0000256" key="7">
    <source>
        <dbReference type="ARBA" id="ARBA00051722"/>
    </source>
</evidence>
<accession>A0AA38GNN1</accession>
<evidence type="ECO:0000313" key="12">
    <source>
        <dbReference type="Proteomes" id="UP000824469"/>
    </source>
</evidence>
<dbReference type="GO" id="GO:0046872">
    <property type="term" value="F:metal ion binding"/>
    <property type="evidence" value="ECO:0007669"/>
    <property type="project" value="UniProtKB-KW"/>
</dbReference>
<feature type="binding site" evidence="9">
    <location>
        <position position="116"/>
    </location>
    <ligand>
        <name>Mg(2+)</name>
        <dbReference type="ChEBI" id="CHEBI:18420"/>
    </ligand>
</feature>
<evidence type="ECO:0000256" key="5">
    <source>
        <dbReference type="ARBA" id="ARBA00022842"/>
    </source>
</evidence>
<dbReference type="NCBIfam" id="TIGR01658">
    <property type="entry name" value="EYA-cons_domain"/>
    <property type="match status" value="1"/>
</dbReference>
<evidence type="ECO:0000256" key="1">
    <source>
        <dbReference type="ARBA" id="ARBA00010501"/>
    </source>
</evidence>
<protein>
    <recommendedName>
        <fullName evidence="2">protein-tyrosine-phosphatase</fullName>
        <ecNumber evidence="2">3.1.3.48</ecNumber>
    </recommendedName>
</protein>
<keyword evidence="3 9" id="KW-0479">Metal-binding</keyword>
<keyword evidence="6" id="KW-0904">Protein phosphatase</keyword>
<dbReference type="GO" id="GO:0004725">
    <property type="term" value="F:protein tyrosine phosphatase activity"/>
    <property type="evidence" value="ECO:0007669"/>
    <property type="project" value="UniProtKB-EC"/>
</dbReference>
<dbReference type="GO" id="GO:0005634">
    <property type="term" value="C:nucleus"/>
    <property type="evidence" value="ECO:0007669"/>
    <property type="project" value="TreeGrafter"/>
</dbReference>
<feature type="region of interest" description="Disordered" evidence="10">
    <location>
        <begin position="1"/>
        <end position="41"/>
    </location>
</feature>
<comment type="cofactor">
    <cofactor evidence="9">
        <name>Mg(2+)</name>
        <dbReference type="ChEBI" id="CHEBI:18420"/>
    </cofactor>
    <text evidence="9">Binds 1 Mg(2+) ion per subunit.</text>
</comment>
<proteinExistence type="inferred from homology"/>
<comment type="similarity">
    <text evidence="1">Belongs to the HAD-like hydrolase superfamily. EYA family.</text>
</comment>
<evidence type="ECO:0000256" key="8">
    <source>
        <dbReference type="PIRSR" id="PIRSR628472-1"/>
    </source>
</evidence>
<dbReference type="OMA" id="HEMINVW"/>
<dbReference type="Gene3D" id="3.40.50.12350">
    <property type="match status" value="1"/>
</dbReference>
<comment type="catalytic activity">
    <reaction evidence="7">
        <text>O-phospho-L-tyrosyl-[protein] + H2O = L-tyrosyl-[protein] + phosphate</text>
        <dbReference type="Rhea" id="RHEA:10684"/>
        <dbReference type="Rhea" id="RHEA-COMP:10136"/>
        <dbReference type="Rhea" id="RHEA-COMP:20101"/>
        <dbReference type="ChEBI" id="CHEBI:15377"/>
        <dbReference type="ChEBI" id="CHEBI:43474"/>
        <dbReference type="ChEBI" id="CHEBI:46858"/>
        <dbReference type="ChEBI" id="CHEBI:61978"/>
        <dbReference type="EC" id="3.1.3.48"/>
    </reaction>
</comment>
<sequence>MKQSRDSIPRWDDATSRPEPDMADVCEPSAAESEPEIKKLRKDSNSVTEIAPLLYNNVPIMKDTNVLLDRPHMDTLLHGIGKECFTNHSNAFGEHTMVVPKEDNKTNDNRTVYIWDMDETLILLKSLLNGKYAESFNGSKDVQHGIKIGRRWERHILQICDEFFFYEQVENFNEPHLDAWCEYDDHIDLSDYDFNKDALAQPCDDVNRRKLAYRYRCIRNKFSQGLHKLLDNEQIQIWQDLYDVTDAYTDGWLSAGKVFLEECLRTHTISRQMTEDQSAVKNVNVLVTSGTLIPSLVKCLLFRLDGLFTYENVYSSWDVGKLQCFLWIKKRFEGP</sequence>
<organism evidence="11 12">
    <name type="scientific">Taxus chinensis</name>
    <name type="common">Chinese yew</name>
    <name type="synonym">Taxus wallichiana var. chinensis</name>
    <dbReference type="NCBI Taxonomy" id="29808"/>
    <lineage>
        <taxon>Eukaryota</taxon>
        <taxon>Viridiplantae</taxon>
        <taxon>Streptophyta</taxon>
        <taxon>Embryophyta</taxon>
        <taxon>Tracheophyta</taxon>
        <taxon>Spermatophyta</taxon>
        <taxon>Pinopsida</taxon>
        <taxon>Pinidae</taxon>
        <taxon>Conifers II</taxon>
        <taxon>Cupressales</taxon>
        <taxon>Taxaceae</taxon>
        <taxon>Taxus</taxon>
    </lineage>
</organism>
<evidence type="ECO:0000256" key="10">
    <source>
        <dbReference type="SAM" id="MobiDB-lite"/>
    </source>
</evidence>
<dbReference type="AlphaFoldDB" id="A0AA38GNN1"/>
<reference evidence="11 12" key="1">
    <citation type="journal article" date="2021" name="Nat. Plants">
        <title>The Taxus genome provides insights into paclitaxel biosynthesis.</title>
        <authorList>
            <person name="Xiong X."/>
            <person name="Gou J."/>
            <person name="Liao Q."/>
            <person name="Li Y."/>
            <person name="Zhou Q."/>
            <person name="Bi G."/>
            <person name="Li C."/>
            <person name="Du R."/>
            <person name="Wang X."/>
            <person name="Sun T."/>
            <person name="Guo L."/>
            <person name="Liang H."/>
            <person name="Lu P."/>
            <person name="Wu Y."/>
            <person name="Zhang Z."/>
            <person name="Ro D.K."/>
            <person name="Shang Y."/>
            <person name="Huang S."/>
            <person name="Yan J."/>
        </authorList>
    </citation>
    <scope>NUCLEOTIDE SEQUENCE [LARGE SCALE GENOMIC DNA]</scope>
    <source>
        <strain evidence="11">Ta-2019</strain>
    </source>
</reference>
<dbReference type="EC" id="3.1.3.48" evidence="2"/>
<feature type="binding site" evidence="9">
    <location>
        <position position="118"/>
    </location>
    <ligand>
        <name>Mg(2+)</name>
        <dbReference type="ChEBI" id="CHEBI:18420"/>
    </ligand>
</feature>
<evidence type="ECO:0000256" key="2">
    <source>
        <dbReference type="ARBA" id="ARBA00013064"/>
    </source>
</evidence>
<keyword evidence="4" id="KW-0378">Hydrolase</keyword>
<comment type="caution">
    <text evidence="11">The sequence shown here is derived from an EMBL/GenBank/DDBJ whole genome shotgun (WGS) entry which is preliminary data.</text>
</comment>
<dbReference type="InterPro" id="IPR028472">
    <property type="entry name" value="EYA"/>
</dbReference>